<gene>
    <name evidence="16" type="ORF">NCGR_LOCUS47895</name>
</gene>
<dbReference type="PANTHER" id="PTHR27005:SF431">
    <property type="entry name" value="PROTEIN KINASE DOMAIN-CONTAINING PROTEIN"/>
    <property type="match status" value="1"/>
</dbReference>
<dbReference type="InterPro" id="IPR049883">
    <property type="entry name" value="NOTCH1_EGF-like"/>
</dbReference>
<dbReference type="Gene3D" id="2.10.25.10">
    <property type="entry name" value="Laminin"/>
    <property type="match status" value="1"/>
</dbReference>
<dbReference type="InterPro" id="IPR025287">
    <property type="entry name" value="WAK_GUB"/>
</dbReference>
<evidence type="ECO:0000256" key="13">
    <source>
        <dbReference type="SAM" id="SignalP"/>
    </source>
</evidence>
<dbReference type="InterPro" id="IPR045274">
    <property type="entry name" value="WAK-like"/>
</dbReference>
<evidence type="ECO:0000256" key="8">
    <source>
        <dbReference type="ARBA" id="ARBA00022840"/>
    </source>
</evidence>
<keyword evidence="5 13" id="KW-0732">Signal</keyword>
<evidence type="ECO:0000256" key="7">
    <source>
        <dbReference type="ARBA" id="ARBA00022741"/>
    </source>
</evidence>
<dbReference type="GO" id="GO:0007166">
    <property type="term" value="P:cell surface receptor signaling pathway"/>
    <property type="evidence" value="ECO:0007669"/>
    <property type="project" value="InterPro"/>
</dbReference>
<keyword evidence="17" id="KW-1185">Reference proteome</keyword>
<evidence type="ECO:0000256" key="3">
    <source>
        <dbReference type="ARBA" id="ARBA00022536"/>
    </source>
</evidence>
<feature type="chain" id="PRO_5032663731" description="Protein kinase domain-containing protein" evidence="13">
    <location>
        <begin position="23"/>
        <end position="661"/>
    </location>
</feature>
<keyword evidence="4" id="KW-0808">Transferase</keyword>
<dbReference type="CDD" id="cd00054">
    <property type="entry name" value="EGF_CA"/>
    <property type="match status" value="1"/>
</dbReference>
<evidence type="ECO:0000256" key="6">
    <source>
        <dbReference type="ARBA" id="ARBA00022737"/>
    </source>
</evidence>
<keyword evidence="2" id="KW-0723">Serine/threonine-protein kinase</keyword>
<evidence type="ECO:0000259" key="14">
    <source>
        <dbReference type="PROSITE" id="PS50011"/>
    </source>
</evidence>
<dbReference type="PROSITE" id="PS50026">
    <property type="entry name" value="EGF_3"/>
    <property type="match status" value="1"/>
</dbReference>
<dbReference type="InterPro" id="IPR000719">
    <property type="entry name" value="Prot_kinase_dom"/>
</dbReference>
<comment type="caution">
    <text evidence="11">Lacks conserved residue(s) required for the propagation of feature annotation.</text>
</comment>
<protein>
    <recommendedName>
        <fullName evidence="18">Protein kinase domain-containing protein</fullName>
    </recommendedName>
</protein>
<accession>A0A811R3G1</accession>
<dbReference type="InterPro" id="IPR011009">
    <property type="entry name" value="Kinase-like_dom_sf"/>
</dbReference>
<dbReference type="PROSITE" id="PS50011">
    <property type="entry name" value="PROTEIN_KINASE_DOM"/>
    <property type="match status" value="1"/>
</dbReference>
<dbReference type="SUPFAM" id="SSF57196">
    <property type="entry name" value="EGF/Laminin"/>
    <property type="match status" value="1"/>
</dbReference>
<dbReference type="PROSITE" id="PS01187">
    <property type="entry name" value="EGF_CA"/>
    <property type="match status" value="1"/>
</dbReference>
<dbReference type="GO" id="GO:0005886">
    <property type="term" value="C:plasma membrane"/>
    <property type="evidence" value="ECO:0007669"/>
    <property type="project" value="TreeGrafter"/>
</dbReference>
<keyword evidence="6" id="KW-0677">Repeat</keyword>
<dbReference type="InterPro" id="IPR001245">
    <property type="entry name" value="Ser-Thr/Tyr_kinase_cat_dom"/>
</dbReference>
<evidence type="ECO:0000256" key="1">
    <source>
        <dbReference type="ARBA" id="ARBA00004479"/>
    </source>
</evidence>
<dbReference type="Proteomes" id="UP000604825">
    <property type="component" value="Unassembled WGS sequence"/>
</dbReference>
<evidence type="ECO:0000313" key="16">
    <source>
        <dbReference type="EMBL" id="CAD6264590.1"/>
    </source>
</evidence>
<dbReference type="PANTHER" id="PTHR27005">
    <property type="entry name" value="WALL-ASSOCIATED RECEPTOR KINASE-LIKE 21"/>
    <property type="match status" value="1"/>
</dbReference>
<dbReference type="GO" id="GO:0005524">
    <property type="term" value="F:ATP binding"/>
    <property type="evidence" value="ECO:0007669"/>
    <property type="project" value="UniProtKB-KW"/>
</dbReference>
<feature type="signal peptide" evidence="13">
    <location>
        <begin position="1"/>
        <end position="22"/>
    </location>
</feature>
<keyword evidence="2" id="KW-0418">Kinase</keyword>
<evidence type="ECO:0000256" key="4">
    <source>
        <dbReference type="ARBA" id="ARBA00022679"/>
    </source>
</evidence>
<dbReference type="PROSITE" id="PS00010">
    <property type="entry name" value="ASX_HYDROXYL"/>
    <property type="match status" value="1"/>
</dbReference>
<evidence type="ECO:0000259" key="15">
    <source>
        <dbReference type="PROSITE" id="PS50026"/>
    </source>
</evidence>
<keyword evidence="3 11" id="KW-0245">EGF-like domain</keyword>
<dbReference type="Gene3D" id="1.10.510.10">
    <property type="entry name" value="Transferase(Phosphotransferase) domain 1"/>
    <property type="match status" value="1"/>
</dbReference>
<dbReference type="InterPro" id="IPR018097">
    <property type="entry name" value="EGF_Ca-bd_CS"/>
</dbReference>
<dbReference type="PROSITE" id="PS00108">
    <property type="entry name" value="PROTEIN_KINASE_ST"/>
    <property type="match status" value="1"/>
</dbReference>
<dbReference type="AlphaFoldDB" id="A0A811R3G1"/>
<organism evidence="16 17">
    <name type="scientific">Miscanthus lutarioriparius</name>
    <dbReference type="NCBI Taxonomy" id="422564"/>
    <lineage>
        <taxon>Eukaryota</taxon>
        <taxon>Viridiplantae</taxon>
        <taxon>Streptophyta</taxon>
        <taxon>Embryophyta</taxon>
        <taxon>Tracheophyta</taxon>
        <taxon>Spermatophyta</taxon>
        <taxon>Magnoliopsida</taxon>
        <taxon>Liliopsida</taxon>
        <taxon>Poales</taxon>
        <taxon>Poaceae</taxon>
        <taxon>PACMAD clade</taxon>
        <taxon>Panicoideae</taxon>
        <taxon>Andropogonodae</taxon>
        <taxon>Andropogoneae</taxon>
        <taxon>Saccharinae</taxon>
        <taxon>Miscanthus</taxon>
    </lineage>
</organism>
<dbReference type="SMART" id="SM00179">
    <property type="entry name" value="EGF_CA"/>
    <property type="match status" value="1"/>
</dbReference>
<evidence type="ECO:0000256" key="12">
    <source>
        <dbReference type="SAM" id="MobiDB-lite"/>
    </source>
</evidence>
<name>A0A811R3G1_9POAL</name>
<reference evidence="16" key="1">
    <citation type="submission" date="2020-10" db="EMBL/GenBank/DDBJ databases">
        <authorList>
            <person name="Han B."/>
            <person name="Lu T."/>
            <person name="Zhao Q."/>
            <person name="Huang X."/>
            <person name="Zhao Y."/>
        </authorList>
    </citation>
    <scope>NUCLEOTIDE SEQUENCE</scope>
</reference>
<dbReference type="GO" id="GO:0005509">
    <property type="term" value="F:calcium ion binding"/>
    <property type="evidence" value="ECO:0007669"/>
    <property type="project" value="InterPro"/>
</dbReference>
<dbReference type="InterPro" id="IPR000152">
    <property type="entry name" value="EGF-type_Asp/Asn_hydroxyl_site"/>
</dbReference>
<evidence type="ECO:0000256" key="9">
    <source>
        <dbReference type="ARBA" id="ARBA00023157"/>
    </source>
</evidence>
<sequence length="661" mass="71284">MGAAVFFITLVLPWVVASPASAASGPAAGSSCTSRCGNISIAYPFGVEPGCYHDGGGFKLTCRQQGDPPSPGLFLGDGTVQVTDISVPSGTVRIKSRRMEFGQGPYSRGRITTGSVTWGGGLPEGGHFFLSESTGMVLVIGCNIQVDVHVHGTDVGSNYYRYRDTLVGSCTAVCPMLSALNPYSSVLPYPYLPNGSCGGLGCCEANIILGYSFYRIQIQNRSISSPAFYATSLSNAGIYIIDRDSSTYNIDTGSLSLDGGPPVTMDWVISGAQCPTTNKSAAECRSVNSFCLDYSTHVGHRGYRCHCSYGYEGNPYVPGGCQDIDECKSPDIYHCYGNCLNTPGSFTCQCFPGFTGNASFPNGCKGLSIGLGVGGGTSLLLLALGAPYIMRKIKLQKLLGCCLETEVPLLVYEFISNGTLCHHLHVEGPVSLPWHDRMRIAAEVAKAISYLHASASMPIFHRDIKSSNVLLDDALTAKVSDFGASRYIPIDQTGVTTAVQGTMGYLDPMYYYNGRLTDKSDVFSFGVLLVELLTRKRPYVYRSVDDDGLVSHFVSLLAEGKLVDILDPQVMAEEGGEIEEVATLAAMCTKLKGEDRPTMREVEMALECLLVKKRQVQYNGTRQTNSGETAGPYMSTDRRTKEASRQYTMEEEMLLSASFPR</sequence>
<dbReference type="SMART" id="SM00181">
    <property type="entry name" value="EGF"/>
    <property type="match status" value="2"/>
</dbReference>
<dbReference type="InterPro" id="IPR000742">
    <property type="entry name" value="EGF"/>
</dbReference>
<dbReference type="SUPFAM" id="SSF56112">
    <property type="entry name" value="Protein kinase-like (PK-like)"/>
    <property type="match status" value="1"/>
</dbReference>
<proteinExistence type="predicted"/>
<keyword evidence="10" id="KW-0325">Glycoprotein</keyword>
<keyword evidence="9" id="KW-1015">Disulfide bond</keyword>
<dbReference type="FunFam" id="1.10.510.10:FF:000084">
    <property type="entry name" value="Wall-associated receptor kinase 2"/>
    <property type="match status" value="1"/>
</dbReference>
<dbReference type="GO" id="GO:0004674">
    <property type="term" value="F:protein serine/threonine kinase activity"/>
    <property type="evidence" value="ECO:0007669"/>
    <property type="project" value="UniProtKB-KW"/>
</dbReference>
<evidence type="ECO:0000256" key="2">
    <source>
        <dbReference type="ARBA" id="ARBA00022527"/>
    </source>
</evidence>
<evidence type="ECO:0000256" key="11">
    <source>
        <dbReference type="PROSITE-ProRule" id="PRU00076"/>
    </source>
</evidence>
<evidence type="ECO:0000256" key="10">
    <source>
        <dbReference type="ARBA" id="ARBA00023180"/>
    </source>
</evidence>
<dbReference type="Pfam" id="PF07645">
    <property type="entry name" value="EGF_CA"/>
    <property type="match status" value="1"/>
</dbReference>
<feature type="region of interest" description="Disordered" evidence="12">
    <location>
        <begin position="620"/>
        <end position="639"/>
    </location>
</feature>
<evidence type="ECO:0000256" key="5">
    <source>
        <dbReference type="ARBA" id="ARBA00022729"/>
    </source>
</evidence>
<dbReference type="EMBL" id="CAJGYO010000013">
    <property type="protein sequence ID" value="CAD6264590.1"/>
    <property type="molecule type" value="Genomic_DNA"/>
</dbReference>
<dbReference type="InterPro" id="IPR001881">
    <property type="entry name" value="EGF-like_Ca-bd_dom"/>
</dbReference>
<dbReference type="GO" id="GO:0030247">
    <property type="term" value="F:polysaccharide binding"/>
    <property type="evidence" value="ECO:0007669"/>
    <property type="project" value="InterPro"/>
</dbReference>
<dbReference type="FunFam" id="2.10.25.10:FF:000038">
    <property type="entry name" value="Fibrillin 2"/>
    <property type="match status" value="1"/>
</dbReference>
<dbReference type="InterPro" id="IPR008271">
    <property type="entry name" value="Ser/Thr_kinase_AS"/>
</dbReference>
<evidence type="ECO:0000313" key="17">
    <source>
        <dbReference type="Proteomes" id="UP000604825"/>
    </source>
</evidence>
<feature type="domain" description="Protein kinase" evidence="14">
    <location>
        <begin position="213"/>
        <end position="610"/>
    </location>
</feature>
<feature type="domain" description="EGF-like" evidence="15">
    <location>
        <begin position="323"/>
        <end position="359"/>
    </location>
</feature>
<evidence type="ECO:0008006" key="18">
    <source>
        <dbReference type="Google" id="ProtNLM"/>
    </source>
</evidence>
<dbReference type="OrthoDB" id="4062651at2759"/>
<keyword evidence="8" id="KW-0067">ATP-binding</keyword>
<dbReference type="Pfam" id="PF13947">
    <property type="entry name" value="GUB_WAK_bind"/>
    <property type="match status" value="1"/>
</dbReference>
<keyword evidence="7" id="KW-0547">Nucleotide-binding</keyword>
<dbReference type="SMART" id="SM00220">
    <property type="entry name" value="S_TKc"/>
    <property type="match status" value="1"/>
</dbReference>
<dbReference type="Pfam" id="PF07714">
    <property type="entry name" value="PK_Tyr_Ser-Thr"/>
    <property type="match status" value="1"/>
</dbReference>
<comment type="subcellular location">
    <subcellularLocation>
        <location evidence="1">Membrane</location>
        <topology evidence="1">Single-pass type I membrane protein</topology>
    </subcellularLocation>
</comment>
<comment type="caution">
    <text evidence="16">The sequence shown here is derived from an EMBL/GenBank/DDBJ whole genome shotgun (WGS) entry which is preliminary data.</text>
</comment>